<name>A0A942V0S7_9FIRM</name>
<dbReference type="PROSITE" id="PS51186">
    <property type="entry name" value="GNAT"/>
    <property type="match status" value="1"/>
</dbReference>
<comment type="caution">
    <text evidence="2">The sequence shown here is derived from an EMBL/GenBank/DDBJ whole genome shotgun (WGS) entry which is preliminary data.</text>
</comment>
<evidence type="ECO:0000313" key="2">
    <source>
        <dbReference type="EMBL" id="MBS4539082.1"/>
    </source>
</evidence>
<dbReference type="Proteomes" id="UP000724672">
    <property type="component" value="Unassembled WGS sequence"/>
</dbReference>
<dbReference type="SUPFAM" id="SSF55729">
    <property type="entry name" value="Acyl-CoA N-acyltransferases (Nat)"/>
    <property type="match status" value="1"/>
</dbReference>
<gene>
    <name evidence="2" type="ORF">GOQ27_11455</name>
</gene>
<organism evidence="2 3">
    <name type="scientific">Anaeromonas frigoriresistens</name>
    <dbReference type="NCBI Taxonomy" id="2683708"/>
    <lineage>
        <taxon>Bacteria</taxon>
        <taxon>Bacillati</taxon>
        <taxon>Bacillota</taxon>
        <taxon>Tissierellia</taxon>
        <taxon>Tissierellales</taxon>
        <taxon>Thermohalobacteraceae</taxon>
        <taxon>Anaeromonas</taxon>
    </lineage>
</organism>
<keyword evidence="2" id="KW-0012">Acyltransferase</keyword>
<protein>
    <submittedName>
        <fullName evidence="2">GNAT family N-acetyltransferase</fullName>
        <ecNumber evidence="2">2.3.1.-</ecNumber>
    </submittedName>
</protein>
<dbReference type="InterPro" id="IPR000182">
    <property type="entry name" value="GNAT_dom"/>
</dbReference>
<keyword evidence="3" id="KW-1185">Reference proteome</keyword>
<dbReference type="RefSeq" id="WP_203367003.1">
    <property type="nucleotide sequence ID" value="NZ_WSFT01000040.1"/>
</dbReference>
<accession>A0A942V0S7</accession>
<dbReference type="Pfam" id="PF13673">
    <property type="entry name" value="Acetyltransf_10"/>
    <property type="match status" value="1"/>
</dbReference>
<dbReference type="EMBL" id="WSFT01000040">
    <property type="protein sequence ID" value="MBS4539082.1"/>
    <property type="molecule type" value="Genomic_DNA"/>
</dbReference>
<dbReference type="EC" id="2.3.1.-" evidence="2"/>
<reference evidence="2" key="1">
    <citation type="submission" date="2019-12" db="EMBL/GenBank/DDBJ databases">
        <title>Clostridiaceae gen. nov. sp. nov., isolated from sediment in Xinjiang, China.</title>
        <authorList>
            <person name="Zhang R."/>
        </authorList>
    </citation>
    <scope>NUCLEOTIDE SEQUENCE</scope>
    <source>
        <strain evidence="2">D2Q-11</strain>
    </source>
</reference>
<dbReference type="GO" id="GO:0016747">
    <property type="term" value="F:acyltransferase activity, transferring groups other than amino-acyl groups"/>
    <property type="evidence" value="ECO:0007669"/>
    <property type="project" value="InterPro"/>
</dbReference>
<sequence length="150" mass="17537">MSLFIKSYEELTKDELYKILKERINVFVVEQNCPYPEIDGRDIDSYHIFLKDSESILAYVRVLKPGISFEEASIGRVLVNEDNRGLGLGKKIMENAIQFITNELRYNIIRISAQEYLLKFYQELGFKKVSEMYLEDGIPHVEMVFQGNNK</sequence>
<evidence type="ECO:0000259" key="1">
    <source>
        <dbReference type="PROSITE" id="PS51186"/>
    </source>
</evidence>
<proteinExistence type="predicted"/>
<dbReference type="AlphaFoldDB" id="A0A942V0S7"/>
<dbReference type="Gene3D" id="3.40.630.30">
    <property type="match status" value="1"/>
</dbReference>
<dbReference type="InterPro" id="IPR016181">
    <property type="entry name" value="Acyl_CoA_acyltransferase"/>
</dbReference>
<feature type="domain" description="N-acetyltransferase" evidence="1">
    <location>
        <begin position="6"/>
        <end position="148"/>
    </location>
</feature>
<evidence type="ECO:0000313" key="3">
    <source>
        <dbReference type="Proteomes" id="UP000724672"/>
    </source>
</evidence>
<keyword evidence="2" id="KW-0808">Transferase</keyword>
<dbReference type="CDD" id="cd04301">
    <property type="entry name" value="NAT_SF"/>
    <property type="match status" value="1"/>
</dbReference>